<dbReference type="Proteomes" id="UP000612808">
    <property type="component" value="Unassembled WGS sequence"/>
</dbReference>
<dbReference type="EMBL" id="BOMB01000001">
    <property type="protein sequence ID" value="GID09248.1"/>
    <property type="molecule type" value="Genomic_DNA"/>
</dbReference>
<dbReference type="AlphaFoldDB" id="A0A8J3IUZ0"/>
<evidence type="ECO:0000313" key="1">
    <source>
        <dbReference type="EMBL" id="GID09248.1"/>
    </source>
</evidence>
<reference evidence="1" key="1">
    <citation type="submission" date="2021-01" db="EMBL/GenBank/DDBJ databases">
        <title>Whole genome shotgun sequence of Actinocatenispora rupis NBRC 107355.</title>
        <authorList>
            <person name="Komaki H."/>
            <person name="Tamura T."/>
        </authorList>
    </citation>
    <scope>NUCLEOTIDE SEQUENCE</scope>
    <source>
        <strain evidence="1">NBRC 107355</strain>
    </source>
</reference>
<keyword evidence="2" id="KW-1185">Reference proteome</keyword>
<evidence type="ECO:0000313" key="2">
    <source>
        <dbReference type="Proteomes" id="UP000612808"/>
    </source>
</evidence>
<name>A0A8J3IUZ0_9ACTN</name>
<gene>
    <name evidence="1" type="ORF">Aru02nite_01370</name>
</gene>
<comment type="caution">
    <text evidence="1">The sequence shown here is derived from an EMBL/GenBank/DDBJ whole genome shotgun (WGS) entry which is preliminary data.</text>
</comment>
<organism evidence="1 2">
    <name type="scientific">Actinocatenispora rupis</name>
    <dbReference type="NCBI Taxonomy" id="519421"/>
    <lineage>
        <taxon>Bacteria</taxon>
        <taxon>Bacillati</taxon>
        <taxon>Actinomycetota</taxon>
        <taxon>Actinomycetes</taxon>
        <taxon>Micromonosporales</taxon>
        <taxon>Micromonosporaceae</taxon>
        <taxon>Actinocatenispora</taxon>
    </lineage>
</organism>
<protein>
    <submittedName>
        <fullName evidence="1">Uncharacterized protein</fullName>
    </submittedName>
</protein>
<accession>A0A8J3IUZ0</accession>
<proteinExistence type="predicted"/>
<sequence>MRTVAATVTVAVMIAGGDRSHGAVTASERVAANRAKATRRPDFRYVRGTRVTFRRGTMGERVARRAVRSVRTVAATLVS</sequence>